<evidence type="ECO:0000313" key="2">
    <source>
        <dbReference type="Proteomes" id="UP000298390"/>
    </source>
</evidence>
<dbReference type="EMBL" id="SEKV01000037">
    <property type="protein sequence ID" value="TFY68121.1"/>
    <property type="molecule type" value="Genomic_DNA"/>
</dbReference>
<dbReference type="Proteomes" id="UP000298390">
    <property type="component" value="Unassembled WGS sequence"/>
</dbReference>
<organism evidence="1 2">
    <name type="scientific">Rhodofomes roseus</name>
    <dbReference type="NCBI Taxonomy" id="34475"/>
    <lineage>
        <taxon>Eukaryota</taxon>
        <taxon>Fungi</taxon>
        <taxon>Dikarya</taxon>
        <taxon>Basidiomycota</taxon>
        <taxon>Agaricomycotina</taxon>
        <taxon>Agaricomycetes</taxon>
        <taxon>Polyporales</taxon>
        <taxon>Rhodofomes</taxon>
    </lineage>
</organism>
<evidence type="ECO:0000313" key="1">
    <source>
        <dbReference type="EMBL" id="TFY68121.1"/>
    </source>
</evidence>
<reference evidence="1 2" key="1">
    <citation type="submission" date="2019-01" db="EMBL/GenBank/DDBJ databases">
        <title>Genome sequencing of the rare red list fungi Fomitopsis rosea.</title>
        <authorList>
            <person name="Buettner E."/>
            <person name="Kellner H."/>
        </authorList>
    </citation>
    <scope>NUCLEOTIDE SEQUENCE [LARGE SCALE GENOMIC DNA]</scope>
    <source>
        <strain evidence="1 2">DSM 105464</strain>
    </source>
</reference>
<accession>A0A4Y9Z2P7</accession>
<dbReference type="STRING" id="34475.A0A4Y9Z2P7"/>
<dbReference type="AlphaFoldDB" id="A0A4Y9Z2P7"/>
<proteinExistence type="predicted"/>
<gene>
    <name evidence="1" type="ORF">EVJ58_g1215</name>
</gene>
<name>A0A4Y9Z2P7_9APHY</name>
<sequence>MSERPVFAARRAQLLADNEATKTHVFWKVKKVAMEKSLDMYDEADTPAEKLDDKAHECRMLFLSDAS</sequence>
<protein>
    <submittedName>
        <fullName evidence="1">Uncharacterized protein</fullName>
    </submittedName>
</protein>
<comment type="caution">
    <text evidence="1">The sequence shown here is derived from an EMBL/GenBank/DDBJ whole genome shotgun (WGS) entry which is preliminary data.</text>
</comment>